<dbReference type="InterPro" id="IPR053222">
    <property type="entry name" value="Zygotic_Embryogenesis-Asso"/>
</dbReference>
<evidence type="ECO:0000259" key="1">
    <source>
        <dbReference type="PROSITE" id="PS50181"/>
    </source>
</evidence>
<proteinExistence type="predicted"/>
<keyword evidence="3" id="KW-1185">Reference proteome</keyword>
<evidence type="ECO:0000313" key="2">
    <source>
        <dbReference type="EMBL" id="EGT45538.1"/>
    </source>
</evidence>
<dbReference type="InterPro" id="IPR001810">
    <property type="entry name" value="F-box_dom"/>
</dbReference>
<dbReference type="EMBL" id="GL379789">
    <property type="protein sequence ID" value="EGT45538.1"/>
    <property type="molecule type" value="Genomic_DNA"/>
</dbReference>
<dbReference type="PROSITE" id="PS50181">
    <property type="entry name" value="FBOX"/>
    <property type="match status" value="1"/>
</dbReference>
<evidence type="ECO:0000313" key="3">
    <source>
        <dbReference type="Proteomes" id="UP000008068"/>
    </source>
</evidence>
<reference evidence="3" key="1">
    <citation type="submission" date="2011-07" db="EMBL/GenBank/DDBJ databases">
        <authorList>
            <consortium name="Caenorhabditis brenneri Sequencing and Analysis Consortium"/>
            <person name="Wilson R.K."/>
        </authorList>
    </citation>
    <scope>NUCLEOTIDE SEQUENCE [LARGE SCALE GENOMIC DNA]</scope>
    <source>
        <strain evidence="3">PB2801</strain>
    </source>
</reference>
<protein>
    <recommendedName>
        <fullName evidence="1">F-box domain-containing protein</fullName>
    </recommendedName>
</protein>
<dbReference type="AlphaFoldDB" id="G0MC03"/>
<dbReference type="Proteomes" id="UP000008068">
    <property type="component" value="Unassembled WGS sequence"/>
</dbReference>
<organism evidence="3">
    <name type="scientific">Caenorhabditis brenneri</name>
    <name type="common">Nematode worm</name>
    <dbReference type="NCBI Taxonomy" id="135651"/>
    <lineage>
        <taxon>Eukaryota</taxon>
        <taxon>Metazoa</taxon>
        <taxon>Ecdysozoa</taxon>
        <taxon>Nematoda</taxon>
        <taxon>Chromadorea</taxon>
        <taxon>Rhabditida</taxon>
        <taxon>Rhabditina</taxon>
        <taxon>Rhabditomorpha</taxon>
        <taxon>Rhabditoidea</taxon>
        <taxon>Rhabditidae</taxon>
        <taxon>Peloderinae</taxon>
        <taxon>Caenorhabditis</taxon>
    </lineage>
</organism>
<sequence>MNGTNQRTFPLLRLPLTAQKNVLRNMEILYLFGFSLCSRAIKSLVKSLNITANGIILTFRGLCNLTMVFKNRTIRLIIGTNEELQGVLLQIEHLRSRTGQSLGADVVQALQFGKERPIIDWYLEYWKKPIFTVKDWLEHFMSLCHCRSIDCLQFINPAYSIDSIEENTKGIRFNVVDSSDVESRQYSQEVVKRFYHANTVILDDNIFETATETHGFLVQNFMKILSELQLGLNDLLVTNFSVLDCYDPNLSEKKLNRFLKLWKKGSNPNLTRLLIETEWEPSAVNESLILSGLNSKIIPKSDVKIYEQRRALGRPYTLKIEEGFEIQRKDGTRATIVFHKLSNFRFEFFVWF</sequence>
<dbReference type="Pfam" id="PF00646">
    <property type="entry name" value="F-box"/>
    <property type="match status" value="1"/>
</dbReference>
<dbReference type="OMA" id="WADSEPR"/>
<dbReference type="eggNOG" id="ENOG502TKI4">
    <property type="taxonomic scope" value="Eukaryota"/>
</dbReference>
<feature type="domain" description="F-box" evidence="1">
    <location>
        <begin position="8"/>
        <end position="62"/>
    </location>
</feature>
<dbReference type="Pfam" id="PF07735">
    <property type="entry name" value="FBA_2"/>
    <property type="match status" value="1"/>
</dbReference>
<dbReference type="PANTHER" id="PTHR22899:SF0">
    <property type="entry name" value="F-BOX ASSOCIATED DOMAIN-CONTAINING PROTEIN-RELATED"/>
    <property type="match status" value="1"/>
</dbReference>
<dbReference type="HOGENOM" id="CLU_028840_1_3_1"/>
<name>G0MC03_CAEBE</name>
<dbReference type="FunCoup" id="G0MC03">
    <property type="interactions" value="1114"/>
</dbReference>
<dbReference type="PANTHER" id="PTHR22899">
    <property type="entry name" value="CYCLIN-RELATED F-BOX FAMILY"/>
    <property type="match status" value="1"/>
</dbReference>
<gene>
    <name evidence="2" type="ORF">CAEBREN_23094</name>
</gene>
<dbReference type="InParanoid" id="G0MC03"/>
<dbReference type="InterPro" id="IPR012885">
    <property type="entry name" value="F-box_Sdz-33"/>
</dbReference>
<accession>G0MC03</accession>